<gene>
    <name evidence="3" type="ORF">CCAM_LOCUS28302</name>
</gene>
<evidence type="ECO:0000313" key="4">
    <source>
        <dbReference type="Proteomes" id="UP000595140"/>
    </source>
</evidence>
<evidence type="ECO:0000313" key="3">
    <source>
        <dbReference type="EMBL" id="VFQ86526.1"/>
    </source>
</evidence>
<reference evidence="3 4" key="1">
    <citation type="submission" date="2018-04" db="EMBL/GenBank/DDBJ databases">
        <authorList>
            <person name="Vogel A."/>
        </authorList>
    </citation>
    <scope>NUCLEOTIDE SEQUENCE [LARGE SCALE GENOMIC DNA]</scope>
</reference>
<evidence type="ECO:0000256" key="1">
    <source>
        <dbReference type="SAM" id="Coils"/>
    </source>
</evidence>
<dbReference type="Proteomes" id="UP000595140">
    <property type="component" value="Unassembled WGS sequence"/>
</dbReference>
<keyword evidence="1" id="KW-0175">Coiled coil</keyword>
<organism evidence="3 4">
    <name type="scientific">Cuscuta campestris</name>
    <dbReference type="NCBI Taxonomy" id="132261"/>
    <lineage>
        <taxon>Eukaryota</taxon>
        <taxon>Viridiplantae</taxon>
        <taxon>Streptophyta</taxon>
        <taxon>Embryophyta</taxon>
        <taxon>Tracheophyta</taxon>
        <taxon>Spermatophyta</taxon>
        <taxon>Magnoliopsida</taxon>
        <taxon>eudicotyledons</taxon>
        <taxon>Gunneridae</taxon>
        <taxon>Pentapetalae</taxon>
        <taxon>asterids</taxon>
        <taxon>lamiids</taxon>
        <taxon>Solanales</taxon>
        <taxon>Convolvulaceae</taxon>
        <taxon>Cuscuteae</taxon>
        <taxon>Cuscuta</taxon>
        <taxon>Cuscuta subgen. Grammica</taxon>
        <taxon>Cuscuta sect. Cleistogrammica</taxon>
    </lineage>
</organism>
<keyword evidence="4" id="KW-1185">Reference proteome</keyword>
<protein>
    <submittedName>
        <fullName evidence="3">Uncharacterized protein</fullName>
    </submittedName>
</protein>
<feature type="non-terminal residue" evidence="3">
    <location>
        <position position="169"/>
    </location>
</feature>
<dbReference type="AlphaFoldDB" id="A0A484MET8"/>
<name>A0A484MET8_9ASTE</name>
<accession>A0A484MET8</accession>
<feature type="region of interest" description="Disordered" evidence="2">
    <location>
        <begin position="137"/>
        <end position="169"/>
    </location>
</feature>
<proteinExistence type="predicted"/>
<evidence type="ECO:0000256" key="2">
    <source>
        <dbReference type="SAM" id="MobiDB-lite"/>
    </source>
</evidence>
<dbReference type="EMBL" id="OOIL02003214">
    <property type="protein sequence ID" value="VFQ86526.1"/>
    <property type="molecule type" value="Genomic_DNA"/>
</dbReference>
<feature type="coiled-coil region" evidence="1">
    <location>
        <begin position="44"/>
        <end position="78"/>
    </location>
</feature>
<sequence length="169" mass="18654">MEISSAASEDLASTLLLELGSIFIVVVGGHARPRAGGALRVGELADAEERARASERARTAAEEKVRRLDEEAEHVVEAFQTSHEFEEAALARMDDLLKIWARTPVGQRFLFKEGQANYSMGLQRAQEVLLERIRDGKELPKPCENPEEFDSSIYYSEDEDATGGGEDTA</sequence>
<feature type="compositionally biased region" description="Acidic residues" evidence="2">
    <location>
        <begin position="145"/>
        <end position="161"/>
    </location>
</feature>